<dbReference type="EMBL" id="BARS01018429">
    <property type="protein sequence ID" value="GAF94385.1"/>
    <property type="molecule type" value="Genomic_DNA"/>
</dbReference>
<feature type="non-terminal residue" evidence="2">
    <location>
        <position position="118"/>
    </location>
</feature>
<evidence type="ECO:0000256" key="1">
    <source>
        <dbReference type="SAM" id="Phobius"/>
    </source>
</evidence>
<keyword evidence="1" id="KW-1133">Transmembrane helix</keyword>
<feature type="transmembrane region" description="Helical" evidence="1">
    <location>
        <begin position="20"/>
        <end position="44"/>
    </location>
</feature>
<comment type="caution">
    <text evidence="2">The sequence shown here is derived from an EMBL/GenBank/DDBJ whole genome shotgun (WGS) entry which is preliminary data.</text>
</comment>
<sequence length="118" mass="13341">MITETEMYWLTRLTSLKEGVAGIGVGVMILFGILAFLGFMGWVMEQSEYGKKWLKISLLFFVLGGLIVFSNIFIPTTKEMCAIKAIPVIVNNEQVQELPNKVVELANDWIDELKPNKE</sequence>
<keyword evidence="1" id="KW-0812">Transmembrane</keyword>
<evidence type="ECO:0000313" key="2">
    <source>
        <dbReference type="EMBL" id="GAF94385.1"/>
    </source>
</evidence>
<gene>
    <name evidence="2" type="ORF">S01H1_29988</name>
</gene>
<keyword evidence="1" id="KW-0472">Membrane</keyword>
<protein>
    <submittedName>
        <fullName evidence="2">Uncharacterized protein</fullName>
    </submittedName>
</protein>
<name>X0V162_9ZZZZ</name>
<proteinExistence type="predicted"/>
<organism evidence="2">
    <name type="scientific">marine sediment metagenome</name>
    <dbReference type="NCBI Taxonomy" id="412755"/>
    <lineage>
        <taxon>unclassified sequences</taxon>
        <taxon>metagenomes</taxon>
        <taxon>ecological metagenomes</taxon>
    </lineage>
</organism>
<reference evidence="2" key="1">
    <citation type="journal article" date="2014" name="Front. Microbiol.">
        <title>High frequency of phylogenetically diverse reductive dehalogenase-homologous genes in deep subseafloor sedimentary metagenomes.</title>
        <authorList>
            <person name="Kawai M."/>
            <person name="Futagami T."/>
            <person name="Toyoda A."/>
            <person name="Takaki Y."/>
            <person name="Nishi S."/>
            <person name="Hori S."/>
            <person name="Arai W."/>
            <person name="Tsubouchi T."/>
            <person name="Morono Y."/>
            <person name="Uchiyama I."/>
            <person name="Ito T."/>
            <person name="Fujiyama A."/>
            <person name="Inagaki F."/>
            <person name="Takami H."/>
        </authorList>
    </citation>
    <scope>NUCLEOTIDE SEQUENCE</scope>
    <source>
        <strain evidence="2">Expedition CK06-06</strain>
    </source>
</reference>
<accession>X0V162</accession>
<feature type="transmembrane region" description="Helical" evidence="1">
    <location>
        <begin position="56"/>
        <end position="74"/>
    </location>
</feature>
<dbReference type="AlphaFoldDB" id="X0V162"/>